<dbReference type="AlphaFoldDB" id="A0A5C5YNE4"/>
<protein>
    <submittedName>
        <fullName evidence="1">Uncharacterized protein</fullName>
    </submittedName>
</protein>
<dbReference type="RefSeq" id="WP_146404235.1">
    <property type="nucleotide sequence ID" value="NZ_SJPJ01000002.1"/>
</dbReference>
<name>A0A5C5YNE4_9BACT</name>
<gene>
    <name evidence="1" type="ORF">CA13_69660</name>
</gene>
<comment type="caution">
    <text evidence="1">The sequence shown here is derived from an EMBL/GenBank/DDBJ whole genome shotgun (WGS) entry which is preliminary data.</text>
</comment>
<organism evidence="1 2">
    <name type="scientific">Novipirellula herctigrandis</name>
    <dbReference type="NCBI Taxonomy" id="2527986"/>
    <lineage>
        <taxon>Bacteria</taxon>
        <taxon>Pseudomonadati</taxon>
        <taxon>Planctomycetota</taxon>
        <taxon>Planctomycetia</taxon>
        <taxon>Pirellulales</taxon>
        <taxon>Pirellulaceae</taxon>
        <taxon>Novipirellula</taxon>
    </lineage>
</organism>
<dbReference type="OrthoDB" id="1164652at2"/>
<accession>A0A5C5YNE4</accession>
<evidence type="ECO:0000313" key="1">
    <source>
        <dbReference type="EMBL" id="TWT76472.1"/>
    </source>
</evidence>
<evidence type="ECO:0000313" key="2">
    <source>
        <dbReference type="Proteomes" id="UP000315010"/>
    </source>
</evidence>
<reference evidence="1 2" key="1">
    <citation type="submission" date="2019-02" db="EMBL/GenBank/DDBJ databases">
        <title>Deep-cultivation of Planctomycetes and their phenomic and genomic characterization uncovers novel biology.</title>
        <authorList>
            <person name="Wiegand S."/>
            <person name="Jogler M."/>
            <person name="Boedeker C."/>
            <person name="Pinto D."/>
            <person name="Vollmers J."/>
            <person name="Rivas-Marin E."/>
            <person name="Kohn T."/>
            <person name="Peeters S.H."/>
            <person name="Heuer A."/>
            <person name="Rast P."/>
            <person name="Oberbeckmann S."/>
            <person name="Bunk B."/>
            <person name="Jeske O."/>
            <person name="Meyerdierks A."/>
            <person name="Storesund J.E."/>
            <person name="Kallscheuer N."/>
            <person name="Luecker S."/>
            <person name="Lage O.M."/>
            <person name="Pohl T."/>
            <person name="Merkel B.J."/>
            <person name="Hornburger P."/>
            <person name="Mueller R.-W."/>
            <person name="Bruemmer F."/>
            <person name="Labrenz M."/>
            <person name="Spormann A.M."/>
            <person name="Op Den Camp H."/>
            <person name="Overmann J."/>
            <person name="Amann R."/>
            <person name="Jetten M.S.M."/>
            <person name="Mascher T."/>
            <person name="Medema M.H."/>
            <person name="Devos D.P."/>
            <person name="Kaster A.-K."/>
            <person name="Ovreas L."/>
            <person name="Rohde M."/>
            <person name="Galperin M.Y."/>
            <person name="Jogler C."/>
        </authorList>
    </citation>
    <scope>NUCLEOTIDE SEQUENCE [LARGE SCALE GENOMIC DNA]</scope>
    <source>
        <strain evidence="1 2">CA13</strain>
    </source>
</reference>
<dbReference type="EMBL" id="SJPJ01000002">
    <property type="protein sequence ID" value="TWT76472.1"/>
    <property type="molecule type" value="Genomic_DNA"/>
</dbReference>
<dbReference type="Proteomes" id="UP000315010">
    <property type="component" value="Unassembled WGS sequence"/>
</dbReference>
<proteinExistence type="predicted"/>
<sequence>MIIYDCEPTAPSAEHFLDYTHDPSTEYYRCGDATPTSVRVGSRSRQQGPAGHDWTRVQLARTCPEDAEVCPSDAVEYYQQVQFDIIRNALIVVGGNNSVEIPVHNASREELELFNNTFCDEALVPIAHLNRVLEIRPNGIHVESTTGRPGGSLSYMGGLNQSNRIVITHGSLWGSRRRGISETVLHEIGHVMTHRGNVWLNVSSHDVAQMRTGTSRNRGGLEGLCDAYMYFLCYGSNDTTIQQFGERNGNRTTRDILRRSLAFSRISSDDLSSDWTSRLAEREPQAS</sequence>
<keyword evidence="2" id="KW-1185">Reference proteome</keyword>